<feature type="transmembrane region" description="Helical" evidence="9">
    <location>
        <begin position="49"/>
        <end position="67"/>
    </location>
</feature>
<dbReference type="Pfam" id="PF04290">
    <property type="entry name" value="DctQ"/>
    <property type="match status" value="1"/>
</dbReference>
<comment type="subunit">
    <text evidence="9">The complex comprises the extracytoplasmic solute receptor protein and the two transmembrane proteins.</text>
</comment>
<dbReference type="PANTHER" id="PTHR35011">
    <property type="entry name" value="2,3-DIKETO-L-GULONATE TRAP TRANSPORTER SMALL PERMEASE PROTEIN YIAM"/>
    <property type="match status" value="1"/>
</dbReference>
<keyword evidence="2 9" id="KW-0813">Transport</keyword>
<evidence type="ECO:0000256" key="9">
    <source>
        <dbReference type="RuleBase" id="RU369079"/>
    </source>
</evidence>
<evidence type="ECO:0000259" key="10">
    <source>
        <dbReference type="Pfam" id="PF04290"/>
    </source>
</evidence>
<evidence type="ECO:0000256" key="2">
    <source>
        <dbReference type="ARBA" id="ARBA00022448"/>
    </source>
</evidence>
<evidence type="ECO:0000313" key="11">
    <source>
        <dbReference type="EMBL" id="SJN14776.1"/>
    </source>
</evidence>
<dbReference type="InterPro" id="IPR055348">
    <property type="entry name" value="DctQ"/>
</dbReference>
<evidence type="ECO:0000256" key="4">
    <source>
        <dbReference type="ARBA" id="ARBA00022519"/>
    </source>
</evidence>
<keyword evidence="4 9" id="KW-0997">Cell inner membrane</keyword>
<comment type="caution">
    <text evidence="11">The sequence shown here is derived from an EMBL/GenBank/DDBJ whole genome shotgun (WGS) entry which is preliminary data.</text>
</comment>
<dbReference type="Proteomes" id="UP000196331">
    <property type="component" value="Unassembled WGS sequence"/>
</dbReference>
<accession>A0A1R4I4Z7</accession>
<dbReference type="GO" id="GO:0015740">
    <property type="term" value="P:C4-dicarboxylate transport"/>
    <property type="evidence" value="ECO:0007669"/>
    <property type="project" value="TreeGrafter"/>
</dbReference>
<protein>
    <recommendedName>
        <fullName evidence="9">TRAP transporter small permease protein</fullName>
    </recommendedName>
</protein>
<dbReference type="InterPro" id="IPR007387">
    <property type="entry name" value="TRAP_DctQ"/>
</dbReference>
<dbReference type="RefSeq" id="WP_087111144.1">
    <property type="nucleotide sequence ID" value="NZ_FUKM01000057.1"/>
</dbReference>
<dbReference type="GO" id="GO:0022857">
    <property type="term" value="F:transmembrane transporter activity"/>
    <property type="evidence" value="ECO:0007669"/>
    <property type="project" value="UniProtKB-UniRule"/>
</dbReference>
<keyword evidence="7 9" id="KW-0472">Membrane</keyword>
<evidence type="ECO:0000256" key="1">
    <source>
        <dbReference type="ARBA" id="ARBA00004429"/>
    </source>
</evidence>
<organism evidence="11 12">
    <name type="scientific">Halomonas citrativorans</name>
    <dbReference type="NCBI Taxonomy" id="2742612"/>
    <lineage>
        <taxon>Bacteria</taxon>
        <taxon>Pseudomonadati</taxon>
        <taxon>Pseudomonadota</taxon>
        <taxon>Gammaproteobacteria</taxon>
        <taxon>Oceanospirillales</taxon>
        <taxon>Halomonadaceae</taxon>
        <taxon>Halomonas</taxon>
    </lineage>
</organism>
<evidence type="ECO:0000256" key="7">
    <source>
        <dbReference type="ARBA" id="ARBA00023136"/>
    </source>
</evidence>
<dbReference type="EMBL" id="FUKM01000057">
    <property type="protein sequence ID" value="SJN14776.1"/>
    <property type="molecule type" value="Genomic_DNA"/>
</dbReference>
<gene>
    <name evidence="11" type="ORF">CZ787_16835</name>
</gene>
<name>A0A1R4I4Z7_9GAMM</name>
<keyword evidence="5 9" id="KW-0812">Transmembrane</keyword>
<comment type="function">
    <text evidence="9">Part of the tripartite ATP-independent periplasmic (TRAP) transport system.</text>
</comment>
<feature type="transmembrane region" description="Helical" evidence="9">
    <location>
        <begin position="14"/>
        <end position="37"/>
    </location>
</feature>
<keyword evidence="6 9" id="KW-1133">Transmembrane helix</keyword>
<dbReference type="PANTHER" id="PTHR35011:SF2">
    <property type="entry name" value="2,3-DIKETO-L-GULONATE TRAP TRANSPORTER SMALL PERMEASE PROTEIN YIAM"/>
    <property type="match status" value="1"/>
</dbReference>
<dbReference type="AlphaFoldDB" id="A0A1R4I4Z7"/>
<dbReference type="GO" id="GO:0005886">
    <property type="term" value="C:plasma membrane"/>
    <property type="evidence" value="ECO:0007669"/>
    <property type="project" value="UniProtKB-SubCell"/>
</dbReference>
<reference evidence="11 12" key="1">
    <citation type="submission" date="2017-02" db="EMBL/GenBank/DDBJ databases">
        <authorList>
            <person name="Dridi B."/>
        </authorList>
    </citation>
    <scope>NUCLEOTIDE SEQUENCE [LARGE SCALE GENOMIC DNA]</scope>
    <source>
        <strain evidence="11 12">JB380</strain>
    </source>
</reference>
<dbReference type="OrthoDB" id="5801785at2"/>
<feature type="transmembrane region" description="Helical" evidence="9">
    <location>
        <begin position="87"/>
        <end position="109"/>
    </location>
</feature>
<feature type="domain" description="Tripartite ATP-independent periplasmic transporters DctQ component" evidence="10">
    <location>
        <begin position="27"/>
        <end position="150"/>
    </location>
</feature>
<proteinExistence type="inferred from homology"/>
<comment type="similarity">
    <text evidence="8 9">Belongs to the TRAP transporter small permease family.</text>
</comment>
<evidence type="ECO:0000313" key="12">
    <source>
        <dbReference type="Proteomes" id="UP000196331"/>
    </source>
</evidence>
<evidence type="ECO:0000256" key="3">
    <source>
        <dbReference type="ARBA" id="ARBA00022475"/>
    </source>
</evidence>
<evidence type="ECO:0000256" key="6">
    <source>
        <dbReference type="ARBA" id="ARBA00022989"/>
    </source>
</evidence>
<keyword evidence="3" id="KW-1003">Cell membrane</keyword>
<comment type="subcellular location">
    <subcellularLocation>
        <location evidence="1 9">Cell inner membrane</location>
        <topology evidence="1 9">Multi-pass membrane protein</topology>
    </subcellularLocation>
</comment>
<evidence type="ECO:0000256" key="8">
    <source>
        <dbReference type="ARBA" id="ARBA00038436"/>
    </source>
</evidence>
<feature type="transmembrane region" description="Helical" evidence="9">
    <location>
        <begin position="129"/>
        <end position="150"/>
    </location>
</feature>
<sequence>MALIEKLRFLIEKLLEIFTVTLLLALTFIVLAAVAFRTFGSSITWYDEVASIGLAWLTFYGANLAAIKRAHMGFPGLVSNAPSAVRASLFVLSEAIVIGFFLIIAYYGYRVLDILAWDRLVSLPSISLTITQSAVPISAALFILCELLSLPGAWKKMKNGVDSEHEAIEEAIRLAEEDLRESRP</sequence>
<evidence type="ECO:0000256" key="5">
    <source>
        <dbReference type="ARBA" id="ARBA00022692"/>
    </source>
</evidence>